<dbReference type="VEuPathDB" id="FungiDB:PPTG_10611"/>
<dbReference type="PANTHER" id="PTHR39200">
    <property type="entry name" value="HYPOTHETICAL EXPORTED PROTEIN"/>
    <property type="match status" value="1"/>
</dbReference>
<evidence type="ECO:0000313" key="1">
    <source>
        <dbReference type="EMBL" id="ETL77740.1"/>
    </source>
</evidence>
<dbReference type="PANTHER" id="PTHR39200:SF1">
    <property type="entry name" value="AUTO-TRANSPORTER ADHESIN HEAD GIN DOMAIN-CONTAINING PROTEIN-RELATED"/>
    <property type="match status" value="1"/>
</dbReference>
<organism evidence="1">
    <name type="scientific">Phytophthora nicotianae</name>
    <name type="common">Potato buckeye rot agent</name>
    <name type="synonym">Phytophthora parasitica</name>
    <dbReference type="NCBI Taxonomy" id="4792"/>
    <lineage>
        <taxon>Eukaryota</taxon>
        <taxon>Sar</taxon>
        <taxon>Stramenopiles</taxon>
        <taxon>Oomycota</taxon>
        <taxon>Peronosporomycetes</taxon>
        <taxon>Peronosporales</taxon>
        <taxon>Peronosporaceae</taxon>
        <taxon>Phytophthora</taxon>
    </lineage>
</organism>
<dbReference type="EMBL" id="KI683456">
    <property type="protein sequence ID" value="ETL77740.1"/>
    <property type="molecule type" value="Genomic_DNA"/>
</dbReference>
<sequence>MKTSYLQVFVILAAVSSGIYTTATITVSSSTTKQATPSTDLYKYAKQWTVSGSSNSDKIDTLDISLTGNVFMSYTDSLPKGVLGYLNVSGDSQTVVDAVTVTYKRFLNVSAAATQSGNVLTEILLSSSGGVAVLGCSRSANVVIKDGVLATSSSDAGLVIDISDSAAVYVSTADAALSTNALTVDVSENASLQINAKSVSLGDVTVDVGGSASISVLTASFKSADIVLDVENGGAICIDADEVTTGDYTIEGGSKISMPKASNKLGSTGTFACDNSSVPVRELGFVTDSVSGSSMGTSGEAPLEESSSHTLAEFKLKVLIFVGLTLLVTL</sequence>
<dbReference type="Proteomes" id="UP000054423">
    <property type="component" value="Unassembled WGS sequence"/>
</dbReference>
<name>W2JZZ9_PHYNI</name>
<dbReference type="AlphaFoldDB" id="W2JZZ9"/>
<protein>
    <submittedName>
        <fullName evidence="1">Uncharacterized protein</fullName>
    </submittedName>
</protein>
<dbReference type="OrthoDB" id="126452at2759"/>
<gene>
    <name evidence="1" type="ORF">L917_21339</name>
</gene>
<proteinExistence type="predicted"/>
<reference evidence="1" key="1">
    <citation type="submission" date="2013-11" db="EMBL/GenBank/DDBJ databases">
        <title>The Genome Sequence of Phytophthora parasitica CHvinca01.</title>
        <authorList>
            <consortium name="The Broad Institute Genomics Platform"/>
            <person name="Russ C."/>
            <person name="Tyler B."/>
            <person name="Panabieres F."/>
            <person name="Shan W."/>
            <person name="Tripathy S."/>
            <person name="Grunwald N."/>
            <person name="Machado M."/>
            <person name="Johnson C.S."/>
            <person name="Arredondo F."/>
            <person name="Hong C."/>
            <person name="Coffey M."/>
            <person name="Young S.K."/>
            <person name="Zeng Q."/>
            <person name="Gargeya S."/>
            <person name="Fitzgerald M."/>
            <person name="Abouelleil A."/>
            <person name="Alvarado L."/>
            <person name="Chapman S.B."/>
            <person name="Gainer-Dewar J."/>
            <person name="Goldberg J."/>
            <person name="Griggs A."/>
            <person name="Gujja S."/>
            <person name="Hansen M."/>
            <person name="Howarth C."/>
            <person name="Imamovic A."/>
            <person name="Ireland A."/>
            <person name="Larimer J."/>
            <person name="McCowan C."/>
            <person name="Murphy C."/>
            <person name="Pearson M."/>
            <person name="Poon T.W."/>
            <person name="Priest M."/>
            <person name="Roberts A."/>
            <person name="Saif S."/>
            <person name="Shea T."/>
            <person name="Sykes S."/>
            <person name="Wortman J."/>
            <person name="Nusbaum C."/>
            <person name="Birren B."/>
        </authorList>
    </citation>
    <scope>NUCLEOTIDE SEQUENCE [LARGE SCALE GENOMIC DNA]</scope>
    <source>
        <strain evidence="1">CHvinca01</strain>
    </source>
</reference>
<accession>W2JZZ9</accession>